<name>A0A9P7FH97_9AGAM</name>
<dbReference type="AlphaFoldDB" id="A0A9P7FH97"/>
<keyword evidence="2" id="KW-1185">Reference proteome</keyword>
<evidence type="ECO:0000313" key="2">
    <source>
        <dbReference type="Proteomes" id="UP000823399"/>
    </source>
</evidence>
<protein>
    <submittedName>
        <fullName evidence="1">Uncharacterized protein</fullName>
    </submittedName>
</protein>
<dbReference type="EMBL" id="JABBWM010000003">
    <property type="protein sequence ID" value="KAG2118720.1"/>
    <property type="molecule type" value="Genomic_DNA"/>
</dbReference>
<organism evidence="1 2">
    <name type="scientific">Suillus discolor</name>
    <dbReference type="NCBI Taxonomy" id="1912936"/>
    <lineage>
        <taxon>Eukaryota</taxon>
        <taxon>Fungi</taxon>
        <taxon>Dikarya</taxon>
        <taxon>Basidiomycota</taxon>
        <taxon>Agaricomycotina</taxon>
        <taxon>Agaricomycetes</taxon>
        <taxon>Agaricomycetidae</taxon>
        <taxon>Boletales</taxon>
        <taxon>Suillineae</taxon>
        <taxon>Suillaceae</taxon>
        <taxon>Suillus</taxon>
    </lineage>
</organism>
<proteinExistence type="predicted"/>
<gene>
    <name evidence="1" type="ORF">F5147DRAFT_647870</name>
</gene>
<dbReference type="Proteomes" id="UP000823399">
    <property type="component" value="Unassembled WGS sequence"/>
</dbReference>
<comment type="caution">
    <text evidence="1">The sequence shown here is derived from an EMBL/GenBank/DDBJ whole genome shotgun (WGS) entry which is preliminary data.</text>
</comment>
<dbReference type="OrthoDB" id="2682201at2759"/>
<sequence>MLGFTPISSVPHPALAPSIGRFCRYACHERFITLSASHEGESVLHIILNAPTTADMLFMTTGGRHLRASIDWNAEDSVTNVFHNVDIEWRLNTVCINPKCPHRVEVMSLNFEGVGARNQIKGVFYGAGCYRPFLVPIPVRDGVERSPTLDDLDVSYWVKQRDLYECTVTRRHLRRTFSGVPGFNVTMDGKYTLYFEKRQPLMAPSCVLRRMGSMGGCREALHGSVVLVKQTRDTPNVIVDMTKQDQFMANFLISRSRR</sequence>
<accession>A0A9P7FH97</accession>
<evidence type="ECO:0000313" key="1">
    <source>
        <dbReference type="EMBL" id="KAG2118720.1"/>
    </source>
</evidence>
<reference evidence="1" key="1">
    <citation type="journal article" date="2020" name="New Phytol.">
        <title>Comparative genomics reveals dynamic genome evolution in host specialist ectomycorrhizal fungi.</title>
        <authorList>
            <person name="Lofgren L.A."/>
            <person name="Nguyen N.H."/>
            <person name="Vilgalys R."/>
            <person name="Ruytinx J."/>
            <person name="Liao H.L."/>
            <person name="Branco S."/>
            <person name="Kuo A."/>
            <person name="LaButti K."/>
            <person name="Lipzen A."/>
            <person name="Andreopoulos W."/>
            <person name="Pangilinan J."/>
            <person name="Riley R."/>
            <person name="Hundley H."/>
            <person name="Na H."/>
            <person name="Barry K."/>
            <person name="Grigoriev I.V."/>
            <person name="Stajich J.E."/>
            <person name="Kennedy P.G."/>
        </authorList>
    </citation>
    <scope>NUCLEOTIDE SEQUENCE</scope>
    <source>
        <strain evidence="1">FC423</strain>
    </source>
</reference>
<dbReference type="GeneID" id="64695505"/>
<dbReference type="RefSeq" id="XP_041298829.1">
    <property type="nucleotide sequence ID" value="XM_041433246.1"/>
</dbReference>